<evidence type="ECO:0000313" key="3">
    <source>
        <dbReference type="Proteomes" id="UP000823485"/>
    </source>
</evidence>
<evidence type="ECO:0000259" key="1">
    <source>
        <dbReference type="PROSITE" id="PS51186"/>
    </source>
</evidence>
<proteinExistence type="predicted"/>
<dbReference type="EMBL" id="JAFBFH010000001">
    <property type="protein sequence ID" value="MBM7713355.1"/>
    <property type="molecule type" value="Genomic_DNA"/>
</dbReference>
<dbReference type="RefSeq" id="WP_077110056.1">
    <property type="nucleotide sequence ID" value="NZ_JAFBFH010000001.1"/>
</dbReference>
<dbReference type="Gene3D" id="3.40.630.30">
    <property type="match status" value="1"/>
</dbReference>
<comment type="caution">
    <text evidence="2">The sequence shown here is derived from an EMBL/GenBank/DDBJ whole genome shotgun (WGS) entry which is preliminary data.</text>
</comment>
<dbReference type="CDD" id="cd04301">
    <property type="entry name" value="NAT_SF"/>
    <property type="match status" value="1"/>
</dbReference>
<dbReference type="Pfam" id="PF00583">
    <property type="entry name" value="Acetyltransf_1"/>
    <property type="match status" value="1"/>
</dbReference>
<feature type="domain" description="N-acetyltransferase" evidence="1">
    <location>
        <begin position="1"/>
        <end position="165"/>
    </location>
</feature>
<reference evidence="2 3" key="1">
    <citation type="submission" date="2021-01" db="EMBL/GenBank/DDBJ databases">
        <title>Genomic Encyclopedia of Type Strains, Phase IV (KMG-IV): sequencing the most valuable type-strain genomes for metagenomic binning, comparative biology and taxonomic classification.</title>
        <authorList>
            <person name="Goeker M."/>
        </authorList>
    </citation>
    <scope>NUCLEOTIDE SEQUENCE [LARGE SCALE GENOMIC DNA]</scope>
    <source>
        <strain evidence="2 3">DSM 105453</strain>
    </source>
</reference>
<name>A0ABS2R1W6_9BACI</name>
<protein>
    <submittedName>
        <fullName evidence="2">RimJ/RimL family protein N-acetyltransferase</fullName>
    </submittedName>
</protein>
<sequence>MNIRHIRLEDAEQFTHLLVSIDSSNMMLFDPGERKTSIEQEEQRIEKILLQSNSTIIVSEEEDRLVGYVMVLGGTTTRNQHSARIVTGVVEEHRGKGVAEKMLKEAFRWAKEVGVTRLGLTMIKHNEKAYKLYKKLGFEVEGERVHSLMVNGKPINELYLYKLLS</sequence>
<dbReference type="PROSITE" id="PS51186">
    <property type="entry name" value="GNAT"/>
    <property type="match status" value="1"/>
</dbReference>
<dbReference type="Proteomes" id="UP000823485">
    <property type="component" value="Unassembled WGS sequence"/>
</dbReference>
<dbReference type="InterPro" id="IPR000182">
    <property type="entry name" value="GNAT_dom"/>
</dbReference>
<organism evidence="2 3">
    <name type="scientific">Siminovitchia thermophila</name>
    <dbReference type="NCBI Taxonomy" id="1245522"/>
    <lineage>
        <taxon>Bacteria</taxon>
        <taxon>Bacillati</taxon>
        <taxon>Bacillota</taxon>
        <taxon>Bacilli</taxon>
        <taxon>Bacillales</taxon>
        <taxon>Bacillaceae</taxon>
        <taxon>Siminovitchia</taxon>
    </lineage>
</organism>
<dbReference type="PANTHER" id="PTHR43415:SF3">
    <property type="entry name" value="GNAT-FAMILY ACETYLTRANSFERASE"/>
    <property type="match status" value="1"/>
</dbReference>
<dbReference type="InterPro" id="IPR016181">
    <property type="entry name" value="Acyl_CoA_acyltransferase"/>
</dbReference>
<dbReference type="PANTHER" id="PTHR43415">
    <property type="entry name" value="SPERMIDINE N(1)-ACETYLTRANSFERASE"/>
    <property type="match status" value="1"/>
</dbReference>
<keyword evidence="3" id="KW-1185">Reference proteome</keyword>
<gene>
    <name evidence="2" type="ORF">JOC94_000321</name>
</gene>
<dbReference type="SUPFAM" id="SSF55729">
    <property type="entry name" value="Acyl-CoA N-acyltransferases (Nat)"/>
    <property type="match status" value="1"/>
</dbReference>
<accession>A0ABS2R1W6</accession>
<evidence type="ECO:0000313" key="2">
    <source>
        <dbReference type="EMBL" id="MBM7713355.1"/>
    </source>
</evidence>